<sequence>MAAQEQALNTRAIEARVYHTTQDPRCRLCGEAPETVQDITGWCKMLAGKAYMERHKQVAGIMYRNICTEYGLEVPGSRERGGADNLLQLALQADVPVGNLHQERASAYQWWRVIVSE</sequence>
<gene>
    <name evidence="1" type="ORF">D4764_0291640</name>
</gene>
<dbReference type="Proteomes" id="UP000324091">
    <property type="component" value="Unassembled WGS sequence"/>
</dbReference>
<dbReference type="PANTHER" id="PTHR35450">
    <property type="entry name" value="REVERSE TRANSCRIPTASE DOMAIN-CONTAINING PROTEIN"/>
    <property type="match status" value="1"/>
</dbReference>
<dbReference type="PANTHER" id="PTHR35450:SF2">
    <property type="entry name" value="REVERSE TRANSCRIPTASE DOMAIN-CONTAINING PROTEIN"/>
    <property type="match status" value="1"/>
</dbReference>
<protein>
    <submittedName>
        <fullName evidence="1">Uncharacterized protein</fullName>
    </submittedName>
</protein>
<name>A0A5C6MKS9_9TELE</name>
<reference evidence="1 2" key="1">
    <citation type="submission" date="2019-04" db="EMBL/GenBank/DDBJ databases">
        <title>Chromosome genome assembly for Takifugu flavidus.</title>
        <authorList>
            <person name="Xiao S."/>
        </authorList>
    </citation>
    <scope>NUCLEOTIDE SEQUENCE [LARGE SCALE GENOMIC DNA]</scope>
    <source>
        <strain evidence="1">HTHZ2018</strain>
        <tissue evidence="1">Muscle</tissue>
    </source>
</reference>
<accession>A0A5C6MKS9</accession>
<feature type="non-terminal residue" evidence="1">
    <location>
        <position position="117"/>
    </location>
</feature>
<evidence type="ECO:0000313" key="2">
    <source>
        <dbReference type="Proteomes" id="UP000324091"/>
    </source>
</evidence>
<keyword evidence="2" id="KW-1185">Reference proteome</keyword>
<evidence type="ECO:0000313" key="1">
    <source>
        <dbReference type="EMBL" id="TWW53997.1"/>
    </source>
</evidence>
<proteinExistence type="predicted"/>
<dbReference type="EMBL" id="RHFK02000456">
    <property type="protein sequence ID" value="TWW53997.1"/>
    <property type="molecule type" value="Genomic_DNA"/>
</dbReference>
<comment type="caution">
    <text evidence="1">The sequence shown here is derived from an EMBL/GenBank/DDBJ whole genome shotgun (WGS) entry which is preliminary data.</text>
</comment>
<dbReference type="AlphaFoldDB" id="A0A5C6MKS9"/>
<organism evidence="1 2">
    <name type="scientific">Takifugu flavidus</name>
    <name type="common">sansaifugu</name>
    <dbReference type="NCBI Taxonomy" id="433684"/>
    <lineage>
        <taxon>Eukaryota</taxon>
        <taxon>Metazoa</taxon>
        <taxon>Chordata</taxon>
        <taxon>Craniata</taxon>
        <taxon>Vertebrata</taxon>
        <taxon>Euteleostomi</taxon>
        <taxon>Actinopterygii</taxon>
        <taxon>Neopterygii</taxon>
        <taxon>Teleostei</taxon>
        <taxon>Neoteleostei</taxon>
        <taxon>Acanthomorphata</taxon>
        <taxon>Eupercaria</taxon>
        <taxon>Tetraodontiformes</taxon>
        <taxon>Tetradontoidea</taxon>
        <taxon>Tetraodontidae</taxon>
        <taxon>Takifugu</taxon>
    </lineage>
</organism>